<feature type="transmembrane region" description="Helical" evidence="1">
    <location>
        <begin position="187"/>
        <end position="205"/>
    </location>
</feature>
<dbReference type="OrthoDB" id="3058001at2759"/>
<feature type="transmembrane region" description="Helical" evidence="1">
    <location>
        <begin position="117"/>
        <end position="137"/>
    </location>
</feature>
<evidence type="ECO:0000313" key="2">
    <source>
        <dbReference type="EMBL" id="TCD60485.1"/>
    </source>
</evidence>
<evidence type="ECO:0000313" key="3">
    <source>
        <dbReference type="Proteomes" id="UP000292702"/>
    </source>
</evidence>
<protein>
    <submittedName>
        <fullName evidence="2">Uncharacterized protein</fullName>
    </submittedName>
</protein>
<feature type="transmembrane region" description="Helical" evidence="1">
    <location>
        <begin position="212"/>
        <end position="230"/>
    </location>
</feature>
<keyword evidence="3" id="KW-1185">Reference proteome</keyword>
<proteinExistence type="predicted"/>
<dbReference type="Proteomes" id="UP000292702">
    <property type="component" value="Unassembled WGS sequence"/>
</dbReference>
<feature type="transmembrane region" description="Helical" evidence="1">
    <location>
        <begin position="149"/>
        <end position="167"/>
    </location>
</feature>
<keyword evidence="1" id="KW-0472">Membrane</keyword>
<gene>
    <name evidence="2" type="ORF">EIP91_010017</name>
</gene>
<keyword evidence="1" id="KW-0812">Transmembrane</keyword>
<dbReference type="AlphaFoldDB" id="A0A4R0R6F3"/>
<sequence>MADTHTPSPLADFIFGGIGNEMQIVRSEAASTSSDRPDGFQTTGLDVQFPTSWNVQPTQFSGIESHNGVPGLVPSAEVAGPPLCLSPSSDMESGVVSLPGLPASSLPRRPLLLVPLTGYRILVLAVITAFGTVKTVLSLISGSSMAPTALDWISGVLCTAGLWWLGLYETVDPPIAAKFFHTDYAPAIFFVIYIFFVSTFTTFLAAAMWFGLCFTTFLITLFAMIGGVFVTNGSETSIFFGLSLPFIIVVGLTTSKLELRATSILRCCETAFASLFDLSITLHWEAVMIRFNLSAIHRVVVVSVTQAYATFPLMQNQ</sequence>
<reference evidence="2 3" key="1">
    <citation type="submission" date="2018-11" db="EMBL/GenBank/DDBJ databases">
        <title>Genome assembly of Steccherinum ochraceum LE-BIN_3174, the white-rot fungus of the Steccherinaceae family (The Residual Polyporoid clade, Polyporales, Basidiomycota).</title>
        <authorList>
            <person name="Fedorova T.V."/>
            <person name="Glazunova O.A."/>
            <person name="Landesman E.O."/>
            <person name="Moiseenko K.V."/>
            <person name="Psurtseva N.V."/>
            <person name="Savinova O.S."/>
            <person name="Shakhova N.V."/>
            <person name="Tyazhelova T.V."/>
            <person name="Vasina D.V."/>
        </authorList>
    </citation>
    <scope>NUCLEOTIDE SEQUENCE [LARGE SCALE GENOMIC DNA]</scope>
    <source>
        <strain evidence="2 3">LE-BIN_3174</strain>
    </source>
</reference>
<dbReference type="EMBL" id="RWJN01000590">
    <property type="protein sequence ID" value="TCD60485.1"/>
    <property type="molecule type" value="Genomic_DNA"/>
</dbReference>
<comment type="caution">
    <text evidence="2">The sequence shown here is derived from an EMBL/GenBank/DDBJ whole genome shotgun (WGS) entry which is preliminary data.</text>
</comment>
<accession>A0A4R0R6F3</accession>
<feature type="transmembrane region" description="Helical" evidence="1">
    <location>
        <begin position="236"/>
        <end position="254"/>
    </location>
</feature>
<keyword evidence="1" id="KW-1133">Transmembrane helix</keyword>
<organism evidence="2 3">
    <name type="scientific">Steccherinum ochraceum</name>
    <dbReference type="NCBI Taxonomy" id="92696"/>
    <lineage>
        <taxon>Eukaryota</taxon>
        <taxon>Fungi</taxon>
        <taxon>Dikarya</taxon>
        <taxon>Basidiomycota</taxon>
        <taxon>Agaricomycotina</taxon>
        <taxon>Agaricomycetes</taxon>
        <taxon>Polyporales</taxon>
        <taxon>Steccherinaceae</taxon>
        <taxon>Steccherinum</taxon>
    </lineage>
</organism>
<evidence type="ECO:0000256" key="1">
    <source>
        <dbReference type="SAM" id="Phobius"/>
    </source>
</evidence>
<name>A0A4R0R6F3_9APHY</name>